<protein>
    <recommendedName>
        <fullName evidence="3">C4-dicarboxylate ABC transporter</fullName>
    </recommendedName>
</protein>
<evidence type="ECO:0008006" key="3">
    <source>
        <dbReference type="Google" id="ProtNLM"/>
    </source>
</evidence>
<evidence type="ECO:0000313" key="2">
    <source>
        <dbReference type="EMBL" id="KKK72782.1"/>
    </source>
</evidence>
<dbReference type="AlphaFoldDB" id="A0A0F8XUI9"/>
<gene>
    <name evidence="2" type="ORF">LCGC14_2900410</name>
</gene>
<dbReference type="Pfam" id="PF11874">
    <property type="entry name" value="DUF3394"/>
    <property type="match status" value="1"/>
</dbReference>
<feature type="transmembrane region" description="Helical" evidence="1">
    <location>
        <begin position="96"/>
        <end position="112"/>
    </location>
</feature>
<keyword evidence="1" id="KW-0812">Transmembrane</keyword>
<keyword evidence="1" id="KW-1133">Transmembrane helix</keyword>
<name>A0A0F8XUI9_9ZZZZ</name>
<comment type="caution">
    <text evidence="2">The sequence shown here is derived from an EMBL/GenBank/DDBJ whole genome shotgun (WGS) entry which is preliminary data.</text>
</comment>
<proteinExistence type="predicted"/>
<feature type="non-terminal residue" evidence="2">
    <location>
        <position position="1"/>
    </location>
</feature>
<dbReference type="InterPro" id="IPR021814">
    <property type="entry name" value="DUF3394"/>
</dbReference>
<accession>A0A0F8XUI9</accession>
<reference evidence="2" key="1">
    <citation type="journal article" date="2015" name="Nature">
        <title>Complex archaea that bridge the gap between prokaryotes and eukaryotes.</title>
        <authorList>
            <person name="Spang A."/>
            <person name="Saw J.H."/>
            <person name="Jorgensen S.L."/>
            <person name="Zaremba-Niedzwiedzka K."/>
            <person name="Martijn J."/>
            <person name="Lind A.E."/>
            <person name="van Eijk R."/>
            <person name="Schleper C."/>
            <person name="Guy L."/>
            <person name="Ettema T.J."/>
        </authorList>
    </citation>
    <scope>NUCLEOTIDE SEQUENCE</scope>
</reference>
<sequence>ARPGDRLRLKVEGPDFNSGQLTETTVVMDIADEGTAPERIGASGLMVMAEADVMRLDEPMFGTPVAEKLGIFDFYADDPVRIASVQAPRDRLPAELFYIPALLLLGLVIVLQRRRQTKPAF</sequence>
<organism evidence="2">
    <name type="scientific">marine sediment metagenome</name>
    <dbReference type="NCBI Taxonomy" id="412755"/>
    <lineage>
        <taxon>unclassified sequences</taxon>
        <taxon>metagenomes</taxon>
        <taxon>ecological metagenomes</taxon>
    </lineage>
</organism>
<dbReference type="EMBL" id="LAZR01057085">
    <property type="protein sequence ID" value="KKK72782.1"/>
    <property type="molecule type" value="Genomic_DNA"/>
</dbReference>
<keyword evidence="1" id="KW-0472">Membrane</keyword>
<evidence type="ECO:0000256" key="1">
    <source>
        <dbReference type="SAM" id="Phobius"/>
    </source>
</evidence>